<dbReference type="SMART" id="SM00028">
    <property type="entry name" value="TPR"/>
    <property type="match status" value="5"/>
</dbReference>
<evidence type="ECO:0000256" key="1">
    <source>
        <dbReference type="ARBA" id="ARBA00022737"/>
    </source>
</evidence>
<feature type="signal peptide" evidence="4">
    <location>
        <begin position="1"/>
        <end position="21"/>
    </location>
</feature>
<evidence type="ECO:0000256" key="4">
    <source>
        <dbReference type="SAM" id="SignalP"/>
    </source>
</evidence>
<dbReference type="PANTHER" id="PTHR44943:SF8">
    <property type="entry name" value="TPR REPEAT-CONTAINING PROTEIN MJ0263"/>
    <property type="match status" value="1"/>
</dbReference>
<dbReference type="PANTHER" id="PTHR44943">
    <property type="entry name" value="CELLULOSE SYNTHASE OPERON PROTEIN C"/>
    <property type="match status" value="1"/>
</dbReference>
<dbReference type="SUPFAM" id="SSF48452">
    <property type="entry name" value="TPR-like"/>
    <property type="match status" value="2"/>
</dbReference>
<dbReference type="InterPro" id="IPR011990">
    <property type="entry name" value="TPR-like_helical_dom_sf"/>
</dbReference>
<keyword evidence="2 3" id="KW-0802">TPR repeat</keyword>
<evidence type="ECO:0000313" key="6">
    <source>
        <dbReference type="Proteomes" id="UP000825381"/>
    </source>
</evidence>
<proteinExistence type="predicted"/>
<gene>
    <name evidence="5" type="ORF">K1I41_08335</name>
</gene>
<reference evidence="5 6" key="1">
    <citation type="submission" date="2021-07" db="EMBL/GenBank/DDBJ databases">
        <title>Flavobacterium WSW3-B6 sp.nov, isolated from seaweed.</title>
        <authorList>
            <person name="Muhammad N."/>
            <person name="Ho H."/>
            <person name="Lee Y.-J."/>
            <person name="Nguyen T."/>
            <person name="Ho J."/>
            <person name="Kim S.-G."/>
        </authorList>
    </citation>
    <scope>NUCLEOTIDE SEQUENCE [LARGE SCALE GENOMIC DNA]</scope>
    <source>
        <strain evidence="5 6">WSW3-B6</strain>
    </source>
</reference>
<dbReference type="EMBL" id="CP080429">
    <property type="protein sequence ID" value="QYJ67562.1"/>
    <property type="molecule type" value="Genomic_DNA"/>
</dbReference>
<keyword evidence="4" id="KW-0732">Signal</keyword>
<evidence type="ECO:0000256" key="2">
    <source>
        <dbReference type="ARBA" id="ARBA00022803"/>
    </source>
</evidence>
<evidence type="ECO:0000313" key="5">
    <source>
        <dbReference type="EMBL" id="QYJ67562.1"/>
    </source>
</evidence>
<sequence length="691" mass="78864">MKYLKHTCLLIILFTCCIANAQNMQEGFAYLENGEFAQAKVFFSAILKEYPNNKTANLCYARALGLHDNPEKANELFSVMLEDYPNDFEIELNYAESLLWNKRYKDAKEYYTTLVTEHPESFPALLGYANTLSNLKEYPEALNYVNRALTASPNNPNALVSRKYIRLGYASQLMQGRNYNGALSILDDNLIDFPKDKDTLLNKANIYLMLKKGEMAKAAYREMAITTADSIVAYNGFALAEHTNGKDKKALKYAIEAVALAKEHKDTTLIKKANERYIQALIWNREYKMADEAIATETQKYPNDNSVLALSATLGMYRSDFKKSITDYEYILVNDSLSFDGNLGIANAYFADGKPNKAYKAVDKTLNIFENQKDAINFLGKLNTIYSPNVEEQLGYSYDNGDNKAYFSTTTLNIPLSTKWSVGAYYRYRKTENTVTDREAEANDFKAMASYQFHPKVSFNAALGATAVTSFKNDYNQLLAEAFFKAKPFKLQDLEVGYKRDVQNFNADLTDSEITADNFYINYNISSNFKLGWFTQYFFTTQSDGNQRNLLFTSLYYSFLSKPVLKGGINYQYISFTDRRPEVYFSPQRFNLGEVFVDFIKSEEAIENKGMYYGLNAAAGYQFIEQDKKQGTYRLQGKLGYKFSSRLVANIYGLHSNIASATAAGFTYTELGFRLKWTITKRPLFRTKKNK</sequence>
<keyword evidence="6" id="KW-1185">Reference proteome</keyword>
<dbReference type="InterPro" id="IPR019734">
    <property type="entry name" value="TPR_rpt"/>
</dbReference>
<keyword evidence="1" id="KW-0677">Repeat</keyword>
<dbReference type="Proteomes" id="UP000825381">
    <property type="component" value="Chromosome"/>
</dbReference>
<dbReference type="RefSeq" id="WP_220639907.1">
    <property type="nucleotide sequence ID" value="NZ_CP080429.1"/>
</dbReference>
<dbReference type="Gene3D" id="1.25.40.10">
    <property type="entry name" value="Tetratricopeptide repeat domain"/>
    <property type="match status" value="3"/>
</dbReference>
<name>A0ABX8V4Y4_9FLAO</name>
<evidence type="ECO:0000256" key="3">
    <source>
        <dbReference type="PROSITE-ProRule" id="PRU00339"/>
    </source>
</evidence>
<accession>A0ABX8V4Y4</accession>
<organism evidence="5 6">
    <name type="scientific">Flavobacterium litorale</name>
    <dbReference type="NCBI Taxonomy" id="2856519"/>
    <lineage>
        <taxon>Bacteria</taxon>
        <taxon>Pseudomonadati</taxon>
        <taxon>Bacteroidota</taxon>
        <taxon>Flavobacteriia</taxon>
        <taxon>Flavobacteriales</taxon>
        <taxon>Flavobacteriaceae</taxon>
        <taxon>Flavobacterium</taxon>
    </lineage>
</organism>
<dbReference type="InterPro" id="IPR051685">
    <property type="entry name" value="Ycf3/AcsC/BcsC/TPR_MFPF"/>
</dbReference>
<feature type="chain" id="PRO_5046052322" evidence="4">
    <location>
        <begin position="22"/>
        <end position="691"/>
    </location>
</feature>
<dbReference type="PROSITE" id="PS50005">
    <property type="entry name" value="TPR"/>
    <property type="match status" value="1"/>
</dbReference>
<dbReference type="Pfam" id="PF14559">
    <property type="entry name" value="TPR_19"/>
    <property type="match status" value="2"/>
</dbReference>
<protein>
    <submittedName>
        <fullName evidence="5">Tetratricopeptide repeat protein</fullName>
    </submittedName>
</protein>
<feature type="repeat" description="TPR" evidence="3">
    <location>
        <begin position="122"/>
        <end position="155"/>
    </location>
</feature>